<dbReference type="EMBL" id="CP007035">
    <property type="protein sequence ID" value="AHF17177.1"/>
    <property type="molecule type" value="Genomic_DNA"/>
</dbReference>
<evidence type="ECO:0008006" key="4">
    <source>
        <dbReference type="Google" id="ProtNLM"/>
    </source>
</evidence>
<accession>W0F2F2</accession>
<gene>
    <name evidence="2" type="ORF">NIASO_03045</name>
</gene>
<protein>
    <recommendedName>
        <fullName evidence="4">D-alanine--D-alanine ligase</fullName>
    </recommendedName>
</protein>
<reference evidence="2 3" key="1">
    <citation type="submission" date="2013-12" db="EMBL/GenBank/DDBJ databases">
        <authorList>
            <consortium name="DOE Joint Genome Institute"/>
            <person name="Eisen J."/>
            <person name="Huntemann M."/>
            <person name="Han J."/>
            <person name="Chen A."/>
            <person name="Kyrpides N."/>
            <person name="Mavromatis K."/>
            <person name="Markowitz V."/>
            <person name="Palaniappan K."/>
            <person name="Ivanova N."/>
            <person name="Schaumberg A."/>
            <person name="Pati A."/>
            <person name="Liolios K."/>
            <person name="Nordberg H.P."/>
            <person name="Cantor M.N."/>
            <person name="Hua S.X."/>
            <person name="Woyke T."/>
        </authorList>
    </citation>
    <scope>NUCLEOTIDE SEQUENCE [LARGE SCALE GENOMIC DNA]</scope>
    <source>
        <strain evidence="3">DSM 19437</strain>
    </source>
</reference>
<evidence type="ECO:0000256" key="1">
    <source>
        <dbReference type="SAM" id="Phobius"/>
    </source>
</evidence>
<dbReference type="RefSeq" id="WP_008583694.1">
    <property type="nucleotide sequence ID" value="NZ_CP007035.1"/>
</dbReference>
<evidence type="ECO:0000313" key="2">
    <source>
        <dbReference type="EMBL" id="AHF17177.1"/>
    </source>
</evidence>
<dbReference type="eggNOG" id="COG0189">
    <property type="taxonomic scope" value="Bacteria"/>
</dbReference>
<proteinExistence type="predicted"/>
<dbReference type="SUPFAM" id="SSF56059">
    <property type="entry name" value="Glutathione synthetase ATP-binding domain-like"/>
    <property type="match status" value="1"/>
</dbReference>
<dbReference type="HOGENOM" id="CLU_062378_0_0_10"/>
<dbReference type="STRING" id="929713.NIASO_03045"/>
<dbReference type="OrthoDB" id="9775266at2"/>
<keyword evidence="1" id="KW-0812">Transmembrane</keyword>
<keyword evidence="3" id="KW-1185">Reference proteome</keyword>
<dbReference type="AlphaFoldDB" id="W0F2F2"/>
<sequence>MSVKTFFSRIANWELWSFNVIYAPISPVWLWYAIRSRAFWFFTPSNPTIDFGGFEGEGKKEMYDQLPADVIPKTIYIKNDWPFAAVLDAIGANGFQFPFIVKPDVGMKGILFRMIQDEEQLEKYHQRIPVEYIVQEKVDYPVEVSVFYYRYPWEQKGVVSGFIHKELLQVAGDGRRTLRQLIQAHPRAKYRLEEMTHRHQHRYDRVLQEGEIFYLSYAGNHNRGAKFTNLQEQIDDELLTVFDRLSHYNESFFYGRYDIKTTSVEDLKKGRNFLILEFNGAGAEPNHIYDCDMSLAQAYRIILQHWKALYRISRYNNQQGIPYWGFRRGRAFLKAARKHFRLLEEFD</sequence>
<name>W0F2F2_9BACT</name>
<dbReference type="Proteomes" id="UP000003586">
    <property type="component" value="Chromosome"/>
</dbReference>
<keyword evidence="1" id="KW-0472">Membrane</keyword>
<dbReference type="KEGG" id="nso:NIASO_03045"/>
<evidence type="ECO:0000313" key="3">
    <source>
        <dbReference type="Proteomes" id="UP000003586"/>
    </source>
</evidence>
<feature type="transmembrane region" description="Helical" evidence="1">
    <location>
        <begin position="15"/>
        <end position="34"/>
    </location>
</feature>
<keyword evidence="1" id="KW-1133">Transmembrane helix</keyword>
<organism evidence="2 3">
    <name type="scientific">Niabella soli DSM 19437</name>
    <dbReference type="NCBI Taxonomy" id="929713"/>
    <lineage>
        <taxon>Bacteria</taxon>
        <taxon>Pseudomonadati</taxon>
        <taxon>Bacteroidota</taxon>
        <taxon>Chitinophagia</taxon>
        <taxon>Chitinophagales</taxon>
        <taxon>Chitinophagaceae</taxon>
        <taxon>Niabella</taxon>
    </lineage>
</organism>